<reference evidence="2 3" key="1">
    <citation type="journal article" date="2021" name="Elife">
        <title>Chloroplast acquisition without the gene transfer in kleptoplastic sea slugs, Plakobranchus ocellatus.</title>
        <authorList>
            <person name="Maeda T."/>
            <person name="Takahashi S."/>
            <person name="Yoshida T."/>
            <person name="Shimamura S."/>
            <person name="Takaki Y."/>
            <person name="Nagai Y."/>
            <person name="Toyoda A."/>
            <person name="Suzuki Y."/>
            <person name="Arimoto A."/>
            <person name="Ishii H."/>
            <person name="Satoh N."/>
            <person name="Nishiyama T."/>
            <person name="Hasebe M."/>
            <person name="Maruyama T."/>
            <person name="Minagawa J."/>
            <person name="Obokata J."/>
            <person name="Shigenobu S."/>
        </authorList>
    </citation>
    <scope>NUCLEOTIDE SEQUENCE [LARGE SCALE GENOMIC DNA]</scope>
</reference>
<evidence type="ECO:0000313" key="2">
    <source>
        <dbReference type="EMBL" id="GFO29192.1"/>
    </source>
</evidence>
<evidence type="ECO:0008006" key="4">
    <source>
        <dbReference type="Google" id="ProtNLM"/>
    </source>
</evidence>
<sequence length="97" mass="10881">MSAKVVDRKTLRLTIVPMQPSNSSKEVISNCDLIVQSEQQMVEELIGVTHPLISKGRQVMSEQSRILKKIGRQIQDSQNSPVSARTIALTNRHSDRL</sequence>
<protein>
    <recommendedName>
        <fullName evidence="4">V-SNARE coiled-coil homology domain-containing protein</fullName>
    </recommendedName>
</protein>
<keyword evidence="3" id="KW-1185">Reference proteome</keyword>
<proteinExistence type="predicted"/>
<dbReference type="EMBL" id="BLXT01006120">
    <property type="protein sequence ID" value="GFO29192.1"/>
    <property type="molecule type" value="Genomic_DNA"/>
</dbReference>
<organism evidence="2 3">
    <name type="scientific">Plakobranchus ocellatus</name>
    <dbReference type="NCBI Taxonomy" id="259542"/>
    <lineage>
        <taxon>Eukaryota</taxon>
        <taxon>Metazoa</taxon>
        <taxon>Spiralia</taxon>
        <taxon>Lophotrochozoa</taxon>
        <taxon>Mollusca</taxon>
        <taxon>Gastropoda</taxon>
        <taxon>Heterobranchia</taxon>
        <taxon>Euthyneura</taxon>
        <taxon>Panpulmonata</taxon>
        <taxon>Sacoglossa</taxon>
        <taxon>Placobranchoidea</taxon>
        <taxon>Plakobranchidae</taxon>
        <taxon>Plakobranchus</taxon>
    </lineage>
</organism>
<dbReference type="Proteomes" id="UP000735302">
    <property type="component" value="Unassembled WGS sequence"/>
</dbReference>
<gene>
    <name evidence="2" type="ORF">PoB_005569700</name>
</gene>
<feature type="region of interest" description="Disordered" evidence="1">
    <location>
        <begin position="72"/>
        <end position="97"/>
    </location>
</feature>
<accession>A0AAV4CDB9</accession>
<comment type="caution">
    <text evidence="2">The sequence shown here is derived from an EMBL/GenBank/DDBJ whole genome shotgun (WGS) entry which is preliminary data.</text>
</comment>
<evidence type="ECO:0000256" key="1">
    <source>
        <dbReference type="SAM" id="MobiDB-lite"/>
    </source>
</evidence>
<dbReference type="AlphaFoldDB" id="A0AAV4CDB9"/>
<evidence type="ECO:0000313" key="3">
    <source>
        <dbReference type="Proteomes" id="UP000735302"/>
    </source>
</evidence>
<name>A0AAV4CDB9_9GAST</name>
<feature type="compositionally biased region" description="Polar residues" evidence="1">
    <location>
        <begin position="74"/>
        <end position="91"/>
    </location>
</feature>